<feature type="non-terminal residue" evidence="2">
    <location>
        <position position="1"/>
    </location>
</feature>
<gene>
    <name evidence="2" type="ORF">S06H3_62149</name>
</gene>
<comment type="caution">
    <text evidence="2">The sequence shown here is derived from an EMBL/GenBank/DDBJ whole genome shotgun (WGS) entry which is preliminary data.</text>
</comment>
<keyword evidence="1" id="KW-1133">Transmembrane helix</keyword>
<evidence type="ECO:0000256" key="1">
    <source>
        <dbReference type="SAM" id="Phobius"/>
    </source>
</evidence>
<feature type="transmembrane region" description="Helical" evidence="1">
    <location>
        <begin position="31"/>
        <end position="48"/>
    </location>
</feature>
<sequence length="119" mass="13523">VQPNTIIVTGSAKDEYTARIGFTTGTFMKRFFTILWGVFALAAIVLYHDSITDPDMLRFHDLKLLQALLFLERECSIISNLQCVQFLSELSFTVFGYSQFMPGFRCNRHYGLAHGAESD</sequence>
<keyword evidence="1" id="KW-0812">Transmembrane</keyword>
<accession>X1PWK3</accession>
<protein>
    <submittedName>
        <fullName evidence="2">Uncharacterized protein</fullName>
    </submittedName>
</protein>
<reference evidence="2" key="1">
    <citation type="journal article" date="2014" name="Front. Microbiol.">
        <title>High frequency of phylogenetically diverse reductive dehalogenase-homologous genes in deep subseafloor sedimentary metagenomes.</title>
        <authorList>
            <person name="Kawai M."/>
            <person name="Futagami T."/>
            <person name="Toyoda A."/>
            <person name="Takaki Y."/>
            <person name="Nishi S."/>
            <person name="Hori S."/>
            <person name="Arai W."/>
            <person name="Tsubouchi T."/>
            <person name="Morono Y."/>
            <person name="Uchiyama I."/>
            <person name="Ito T."/>
            <person name="Fujiyama A."/>
            <person name="Inagaki F."/>
            <person name="Takami H."/>
        </authorList>
    </citation>
    <scope>NUCLEOTIDE SEQUENCE</scope>
    <source>
        <strain evidence="2">Expedition CK06-06</strain>
    </source>
</reference>
<name>X1PWK3_9ZZZZ</name>
<keyword evidence="1" id="KW-0472">Membrane</keyword>
<dbReference type="EMBL" id="BARV01040901">
    <property type="protein sequence ID" value="GAI46936.1"/>
    <property type="molecule type" value="Genomic_DNA"/>
</dbReference>
<dbReference type="AlphaFoldDB" id="X1PWK3"/>
<evidence type="ECO:0000313" key="2">
    <source>
        <dbReference type="EMBL" id="GAI46936.1"/>
    </source>
</evidence>
<proteinExistence type="predicted"/>
<organism evidence="2">
    <name type="scientific">marine sediment metagenome</name>
    <dbReference type="NCBI Taxonomy" id="412755"/>
    <lineage>
        <taxon>unclassified sequences</taxon>
        <taxon>metagenomes</taxon>
        <taxon>ecological metagenomes</taxon>
    </lineage>
</organism>